<feature type="compositionally biased region" description="Low complexity" evidence="1">
    <location>
        <begin position="107"/>
        <end position="120"/>
    </location>
</feature>
<proteinExistence type="predicted"/>
<evidence type="ECO:0000256" key="1">
    <source>
        <dbReference type="SAM" id="MobiDB-lite"/>
    </source>
</evidence>
<feature type="region of interest" description="Disordered" evidence="1">
    <location>
        <begin position="50"/>
        <end position="224"/>
    </location>
</feature>
<dbReference type="PROSITE" id="PS51257">
    <property type="entry name" value="PROKAR_LIPOPROTEIN"/>
    <property type="match status" value="1"/>
</dbReference>
<evidence type="ECO:0000313" key="3">
    <source>
        <dbReference type="Proteomes" id="UP001305414"/>
    </source>
</evidence>
<evidence type="ECO:0000313" key="2">
    <source>
        <dbReference type="EMBL" id="KAK5630576.1"/>
    </source>
</evidence>
<reference evidence="2 3" key="1">
    <citation type="submission" date="2023-10" db="EMBL/GenBank/DDBJ databases">
        <title>Draft genome sequence of Xylaria bambusicola isolate GMP-LS, the root and basal stem rot pathogen of sugarcane in Indonesia.</title>
        <authorList>
            <person name="Selvaraj P."/>
            <person name="Muralishankar V."/>
            <person name="Muruganantham S."/>
            <person name="Sp S."/>
            <person name="Haryani S."/>
            <person name="Lau K.J.X."/>
            <person name="Naqvi N.I."/>
        </authorList>
    </citation>
    <scope>NUCLEOTIDE SEQUENCE [LARGE SCALE GENOMIC DNA]</scope>
    <source>
        <strain evidence="2">GMP-LS</strain>
    </source>
</reference>
<organism evidence="2 3">
    <name type="scientific">Xylaria bambusicola</name>
    <dbReference type="NCBI Taxonomy" id="326684"/>
    <lineage>
        <taxon>Eukaryota</taxon>
        <taxon>Fungi</taxon>
        <taxon>Dikarya</taxon>
        <taxon>Ascomycota</taxon>
        <taxon>Pezizomycotina</taxon>
        <taxon>Sordariomycetes</taxon>
        <taxon>Xylariomycetidae</taxon>
        <taxon>Xylariales</taxon>
        <taxon>Xylariaceae</taxon>
        <taxon>Xylaria</taxon>
    </lineage>
</organism>
<dbReference type="EMBL" id="JAWHQM010000016">
    <property type="protein sequence ID" value="KAK5630576.1"/>
    <property type="molecule type" value="Genomic_DNA"/>
</dbReference>
<feature type="compositionally biased region" description="Low complexity" evidence="1">
    <location>
        <begin position="144"/>
        <end position="176"/>
    </location>
</feature>
<name>A0AAN7Z9S6_9PEZI</name>
<keyword evidence="3" id="KW-1185">Reference proteome</keyword>
<feature type="compositionally biased region" description="Pro residues" evidence="1">
    <location>
        <begin position="188"/>
        <end position="206"/>
    </location>
</feature>
<comment type="caution">
    <text evidence="2">The sequence shown here is derived from an EMBL/GenBank/DDBJ whole genome shotgun (WGS) entry which is preliminary data.</text>
</comment>
<dbReference type="Proteomes" id="UP001305414">
    <property type="component" value="Unassembled WGS sequence"/>
</dbReference>
<accession>A0AAN7Z9S6</accession>
<sequence length="392" mass="41677">MARMVLDFTSANQCVVQMAAPAACGCGNTFEIVVKQKSLNPDSICITPTGPLPGPVDQQSHPVGLPAPPGSGGQSPSWWTTSWPMDPGTVDQKTPPKPYHIPVKGDPAVPRPSVSHPSHPGYTKLPVSSLKPGDPLPTPAVIIPSSNSTSSTRSLSSSGTTSSPVTSSPTKSNPPTIATITRVVTTSPLPPPPPRPQQPSPSPSPSPSLSRSANPPAPTSSGVCNASYTSIDVSELTGLDPRYFSQYLNLLGIGDLLDEILGGVENLLKGLIGKGGNHPKLVHEFRVRCDVEIPESPVWPEWNEERQDVRDGERGCLETCERQVIRMAGLGVLKECIGAAYRDKPGVGRDGEGECRFWSGDGDKHEFLPVDSLPSAKGERRPGDGRWQIIYM</sequence>
<feature type="compositionally biased region" description="Low complexity" evidence="1">
    <location>
        <begin position="74"/>
        <end position="84"/>
    </location>
</feature>
<gene>
    <name evidence="2" type="ORF">RRF57_006291</name>
</gene>
<protein>
    <submittedName>
        <fullName evidence="2">Uncharacterized protein</fullName>
    </submittedName>
</protein>
<dbReference type="AlphaFoldDB" id="A0AAN7Z9S6"/>